<feature type="coiled-coil region" evidence="1">
    <location>
        <begin position="220"/>
        <end position="254"/>
    </location>
</feature>
<dbReference type="OrthoDB" id="7585905at2"/>
<reference evidence="3 4" key="1">
    <citation type="submission" date="2012-11" db="EMBL/GenBank/DDBJ databases">
        <title>Whole genome sequence of Acidisphaera rubrifaciens HS-AP3.</title>
        <authorList>
            <person name="Azuma Y."/>
            <person name="Higashiura N."/>
            <person name="Hirakawa H."/>
            <person name="Matsushita K."/>
        </authorList>
    </citation>
    <scope>NUCLEOTIDE SEQUENCE [LARGE SCALE GENOMIC DNA]</scope>
    <source>
        <strain evidence="3 4">HS-AP3</strain>
    </source>
</reference>
<name>A0A0D6P6N6_9PROT</name>
<dbReference type="AlphaFoldDB" id="A0A0D6P6N6"/>
<gene>
    <name evidence="3" type="ORF">Asru_0284_02</name>
</gene>
<feature type="transmembrane region" description="Helical" evidence="2">
    <location>
        <begin position="68"/>
        <end position="88"/>
    </location>
</feature>
<keyword evidence="4" id="KW-1185">Reference proteome</keyword>
<dbReference type="EMBL" id="BANB01000284">
    <property type="protein sequence ID" value="GAN77322.1"/>
    <property type="molecule type" value="Genomic_DNA"/>
</dbReference>
<dbReference type="RefSeq" id="WP_048861351.1">
    <property type="nucleotide sequence ID" value="NZ_BANB01000284.1"/>
</dbReference>
<evidence type="ECO:0008006" key="5">
    <source>
        <dbReference type="Google" id="ProtNLM"/>
    </source>
</evidence>
<accession>A0A0D6P6N6</accession>
<feature type="transmembrane region" description="Helical" evidence="2">
    <location>
        <begin position="268"/>
        <end position="288"/>
    </location>
</feature>
<evidence type="ECO:0000313" key="4">
    <source>
        <dbReference type="Proteomes" id="UP000032680"/>
    </source>
</evidence>
<feature type="transmembrane region" description="Helical" evidence="2">
    <location>
        <begin position="26"/>
        <end position="48"/>
    </location>
</feature>
<evidence type="ECO:0000256" key="1">
    <source>
        <dbReference type="SAM" id="Coils"/>
    </source>
</evidence>
<keyword evidence="2" id="KW-0472">Membrane</keyword>
<keyword evidence="2" id="KW-1133">Transmembrane helix</keyword>
<proteinExistence type="predicted"/>
<organism evidence="3 4">
    <name type="scientific">Acidisphaera rubrifaciens HS-AP3</name>
    <dbReference type="NCBI Taxonomy" id="1231350"/>
    <lineage>
        <taxon>Bacteria</taxon>
        <taxon>Pseudomonadati</taxon>
        <taxon>Pseudomonadota</taxon>
        <taxon>Alphaproteobacteria</taxon>
        <taxon>Acetobacterales</taxon>
        <taxon>Acetobacteraceae</taxon>
        <taxon>Acidisphaera</taxon>
    </lineage>
</organism>
<protein>
    <recommendedName>
        <fullName evidence="5">PhnA-like protein</fullName>
    </recommendedName>
</protein>
<evidence type="ECO:0000256" key="2">
    <source>
        <dbReference type="SAM" id="Phobius"/>
    </source>
</evidence>
<sequence>MSASLQAPGTVALADSAARPRVSWPAIFAGVVLAVAVEAALGMLGAGIGLGLAAPAQNPDAATLGTGGAIWALASTVIALLAGSYAAARLAGIPTRFDGVLHGLVIWAVTLLFTAWLLTSAIGGVVGGAFSLLGHTLSSAGATAGSAVSAVLPHDAASALPNAHALEQQADRLLAAPTPQDPAAMSHADAVKAIGEALPDLMAGGDRAQAARQRITAVIAAQAHISQQEAQARLNAAEQKLTAMKDQAAATARHAADRVASTASQASFLAFAGLLIGALAAALGGAMARPRVVAARTWVS</sequence>
<keyword evidence="1" id="KW-0175">Coiled coil</keyword>
<comment type="caution">
    <text evidence="3">The sequence shown here is derived from an EMBL/GenBank/DDBJ whole genome shotgun (WGS) entry which is preliminary data.</text>
</comment>
<dbReference type="Proteomes" id="UP000032680">
    <property type="component" value="Unassembled WGS sequence"/>
</dbReference>
<keyword evidence="2" id="KW-0812">Transmembrane</keyword>
<feature type="transmembrane region" description="Helical" evidence="2">
    <location>
        <begin position="100"/>
        <end position="130"/>
    </location>
</feature>
<evidence type="ECO:0000313" key="3">
    <source>
        <dbReference type="EMBL" id="GAN77322.1"/>
    </source>
</evidence>